<accession>A0A516KCA6</accession>
<gene>
    <name evidence="2" type="ORF">FN924_01645</name>
</gene>
<dbReference type="AlphaFoldDB" id="A0A516KCA6"/>
<evidence type="ECO:0000259" key="1">
    <source>
        <dbReference type="PROSITE" id="PS51186"/>
    </source>
</evidence>
<dbReference type="CDD" id="cd04301">
    <property type="entry name" value="NAT_SF"/>
    <property type="match status" value="1"/>
</dbReference>
<evidence type="ECO:0000313" key="3">
    <source>
        <dbReference type="Proteomes" id="UP000315215"/>
    </source>
</evidence>
<name>A0A516KCA6_9BACI</name>
<feature type="domain" description="N-acetyltransferase" evidence="1">
    <location>
        <begin position="4"/>
        <end position="144"/>
    </location>
</feature>
<dbReference type="SUPFAM" id="SSF55729">
    <property type="entry name" value="Acyl-CoA N-acyltransferases (Nat)"/>
    <property type="match status" value="1"/>
</dbReference>
<dbReference type="OrthoDB" id="9805924at2"/>
<sequence length="144" mass="16891">MSSVTIKSLITQDEWREAYPVMKHLRTHLEEKEFLELVEQAQEKDHYQLAALCSDGKMVAVIGYMPMITLYNGKFIWVCDLVTKPEVRSQGYGEQLLSYVEQWAKEHGYGKISLSSGIQRLDAHRFYEDKMDYRKVSYVFLKDL</sequence>
<keyword evidence="3" id="KW-1185">Reference proteome</keyword>
<dbReference type="Pfam" id="PF00583">
    <property type="entry name" value="Acetyltransf_1"/>
    <property type="match status" value="1"/>
</dbReference>
<dbReference type="Proteomes" id="UP000315215">
    <property type="component" value="Chromosome"/>
</dbReference>
<dbReference type="KEGG" id="aqt:FN924_01645"/>
<organism evidence="2 3">
    <name type="scientific">Radiobacillus deserti</name>
    <dbReference type="NCBI Taxonomy" id="2594883"/>
    <lineage>
        <taxon>Bacteria</taxon>
        <taxon>Bacillati</taxon>
        <taxon>Bacillota</taxon>
        <taxon>Bacilli</taxon>
        <taxon>Bacillales</taxon>
        <taxon>Bacillaceae</taxon>
        <taxon>Radiobacillus</taxon>
    </lineage>
</organism>
<dbReference type="EMBL" id="CP041666">
    <property type="protein sequence ID" value="QDP39029.1"/>
    <property type="molecule type" value="Genomic_DNA"/>
</dbReference>
<dbReference type="RefSeq" id="WP_143891779.1">
    <property type="nucleotide sequence ID" value="NZ_CP041666.1"/>
</dbReference>
<dbReference type="InterPro" id="IPR016181">
    <property type="entry name" value="Acyl_CoA_acyltransferase"/>
</dbReference>
<dbReference type="InterPro" id="IPR000182">
    <property type="entry name" value="GNAT_dom"/>
</dbReference>
<dbReference type="Gene3D" id="3.40.630.30">
    <property type="match status" value="1"/>
</dbReference>
<proteinExistence type="predicted"/>
<evidence type="ECO:0000313" key="2">
    <source>
        <dbReference type="EMBL" id="QDP39029.1"/>
    </source>
</evidence>
<dbReference type="PROSITE" id="PS51186">
    <property type="entry name" value="GNAT"/>
    <property type="match status" value="1"/>
</dbReference>
<reference evidence="2 3" key="1">
    <citation type="submission" date="2019-07" db="EMBL/GenBank/DDBJ databases">
        <authorList>
            <person name="Li J."/>
        </authorList>
    </citation>
    <scope>NUCLEOTIDE SEQUENCE [LARGE SCALE GENOMIC DNA]</scope>
    <source>
        <strain evidence="2 3">TKL69</strain>
    </source>
</reference>
<dbReference type="GO" id="GO:0016747">
    <property type="term" value="F:acyltransferase activity, transferring groups other than amino-acyl groups"/>
    <property type="evidence" value="ECO:0007669"/>
    <property type="project" value="InterPro"/>
</dbReference>
<protein>
    <submittedName>
        <fullName evidence="2">GNAT family N-acetyltransferase</fullName>
    </submittedName>
</protein>
<keyword evidence="2" id="KW-0808">Transferase</keyword>